<dbReference type="MGI" id="MGI:1922579">
    <property type="gene designation" value="Atf7ip2"/>
</dbReference>
<proteinExistence type="evidence at transcript level"/>
<dbReference type="EMBL" id="BC018510">
    <property type="protein sequence ID" value="AAH18510.1"/>
    <property type="molecule type" value="mRNA"/>
</dbReference>
<gene>
    <name evidence="1 2" type="primary">Atf7ip2</name>
    <name evidence="2" type="synonym">BC018510</name>
</gene>
<evidence type="ECO:0000313" key="1">
    <source>
        <dbReference type="EMBL" id="AAH18510.1"/>
    </source>
</evidence>
<accession>Q8K3D7</accession>
<reference evidence="1" key="1">
    <citation type="journal article" date="2004" name="Genome Res.">
        <title>The status, quality, and expansion of the NIH full-length cDNA project: the Mammalian Gene Collection (MGC).</title>
        <authorList>
            <consortium name="The MGC Project Team"/>
            <person name="Gerhard D.S."/>
            <person name="Wagner L."/>
            <person name="Feingold E.A."/>
            <person name="Shenmen C.M."/>
            <person name="Grouse L.H."/>
            <person name="Schuler G."/>
            <person name="Klein S.L."/>
            <person name="Old S."/>
            <person name="Rasooly R."/>
            <person name="Good P."/>
            <person name="Guyer M."/>
            <person name="Peck A.M."/>
            <person name="Derge J.G."/>
            <person name="Lipman D."/>
            <person name="Collins F.S."/>
            <person name="Jang W."/>
            <person name="Sherry S."/>
            <person name="Feolo M."/>
            <person name="Misquitta L."/>
            <person name="Lee E."/>
            <person name="Rotmistrovsky K."/>
            <person name="Greenhut S.F."/>
            <person name="Schaefer C.F."/>
            <person name="Buetow K."/>
            <person name="Bonner T.I."/>
            <person name="Haussler D."/>
            <person name="Kent J."/>
            <person name="Kiekhaus M."/>
            <person name="Furey T."/>
            <person name="Brent M."/>
            <person name="Prange C."/>
            <person name="Schreiber K."/>
            <person name="Shapiro N."/>
            <person name="Bhat N.K."/>
            <person name="Hopkins R.F."/>
            <person name="Hsie F."/>
            <person name="Driscoll T."/>
            <person name="Soares M.B."/>
            <person name="Casavant T.L."/>
            <person name="Scheetz T.E."/>
            <person name="Brown-stein M.J."/>
            <person name="Usdin T.B."/>
            <person name="Toshiyuki S."/>
            <person name="Carninci P."/>
            <person name="Piao Y."/>
            <person name="Dudekula D.B."/>
            <person name="Ko M.S."/>
            <person name="Kawakami K."/>
            <person name="Suzuki Y."/>
            <person name="Sugano S."/>
            <person name="Gruber C.E."/>
            <person name="Smith M.R."/>
            <person name="Simmons B."/>
            <person name="Moore T."/>
            <person name="Waterman R."/>
            <person name="Johnson S.L."/>
            <person name="Ruan Y."/>
            <person name="Wei C.L."/>
            <person name="Mathavan S."/>
            <person name="Gunaratne P.H."/>
            <person name="Wu J."/>
            <person name="Garcia A.M."/>
            <person name="Hulyk S.W."/>
            <person name="Fuh E."/>
            <person name="Yuan Y."/>
            <person name="Sneed A."/>
            <person name="Kowis C."/>
            <person name="Hodgson A."/>
            <person name="Muzny D.M."/>
            <person name="McPherson J."/>
            <person name="Gibbs R.A."/>
            <person name="Fahey J."/>
            <person name="Helton E."/>
            <person name="Ketteman M."/>
            <person name="Madan A."/>
            <person name="Rodrigues S."/>
            <person name="Sanchez A."/>
            <person name="Whiting M."/>
            <person name="Madari A."/>
            <person name="Young A.C."/>
            <person name="Wetherby K.D."/>
            <person name="Granite S.J."/>
            <person name="Kwong P.N."/>
            <person name="Brinkley C.P."/>
            <person name="Pearson R.L."/>
            <person name="Bouffard G.G."/>
            <person name="Blakesly R.W."/>
            <person name="Green E.D."/>
            <person name="Dickson M.C."/>
            <person name="Rodriguez A.C."/>
            <person name="Grimwood J."/>
            <person name="Schmutz J."/>
            <person name="Myers R.M."/>
            <person name="Butterfield Y.S."/>
            <person name="Griffith M."/>
            <person name="Griffith O.L."/>
            <person name="Krzywinski M.I."/>
            <person name="Liao N."/>
            <person name="Morin R."/>
            <person name="Morrin R."/>
            <person name="Palmquist D."/>
            <person name="Petrescu A.S."/>
            <person name="Skalska U."/>
            <person name="Smailus D.E."/>
            <person name="Stott J.M."/>
            <person name="Schnerch A."/>
            <person name="Schein J.E."/>
            <person name="Jones S.J."/>
            <person name="Holt R.A."/>
            <person name="Baross A."/>
            <person name="Marra M.A."/>
            <person name="Clifton S."/>
            <person name="Makowski K.A."/>
            <person name="Bosak S."/>
            <person name="Malek J."/>
        </authorList>
    </citation>
    <scope>NUCLEOTIDE SEQUENCE [LARGE SCALE MRNA]</scope>
    <source>
        <strain evidence="1">Czech II</strain>
        <tissue evidence="1">Mammary tumor metastatized to lung. Tumor arose spontaneously</tissue>
    </source>
</reference>
<protein>
    <submittedName>
        <fullName evidence="1">Atf7ip2 protein</fullName>
    </submittedName>
</protein>
<organism evidence="1">
    <name type="scientific">Mus musculus</name>
    <name type="common">Mouse</name>
    <dbReference type="NCBI Taxonomy" id="10090"/>
    <lineage>
        <taxon>Eukaryota</taxon>
        <taxon>Metazoa</taxon>
        <taxon>Chordata</taxon>
        <taxon>Craniata</taxon>
        <taxon>Vertebrata</taxon>
        <taxon>Euteleostomi</taxon>
        <taxon>Mammalia</taxon>
        <taxon>Eutheria</taxon>
        <taxon>Euarchontoglires</taxon>
        <taxon>Glires</taxon>
        <taxon>Rodentia</taxon>
        <taxon>Myomorpha</taxon>
        <taxon>Muroidea</taxon>
        <taxon>Muridae</taxon>
        <taxon>Murinae</taxon>
        <taxon>Mus</taxon>
        <taxon>Mus</taxon>
    </lineage>
</organism>
<evidence type="ECO:0000313" key="2">
    <source>
        <dbReference type="MGI" id="MGI:1922579"/>
    </source>
</evidence>
<dbReference type="AGR" id="MGI:1922579"/>
<sequence>MYCTRFGIFCVSNLHSVYTSVTFSFIYTLPWTHVATVCSCGGYGIAAVSEALRYKQPLFPFLTISYKQDQPFAKGRSSRMHLCHIQHSEVLSCCFHSKAGY</sequence>
<dbReference type="AlphaFoldDB" id="Q8K3D7"/>
<name>Q8K3D7_MOUSE</name>